<dbReference type="GO" id="GO:0006106">
    <property type="term" value="P:fumarate metabolic process"/>
    <property type="evidence" value="ECO:0007669"/>
    <property type="project" value="InterPro"/>
</dbReference>
<dbReference type="Pfam" id="PF02313">
    <property type="entry name" value="Fumarate_red_D"/>
    <property type="match status" value="1"/>
</dbReference>
<keyword evidence="4 5" id="KW-0472">Membrane</keyword>
<dbReference type="Proteomes" id="UP001403385">
    <property type="component" value="Unassembled WGS sequence"/>
</dbReference>
<evidence type="ECO:0000256" key="4">
    <source>
        <dbReference type="ARBA" id="ARBA00023136"/>
    </source>
</evidence>
<dbReference type="AlphaFoldDB" id="A0AAW9S1T7"/>
<dbReference type="GO" id="GO:0008177">
    <property type="term" value="F:succinate dehydrogenase (quinone) activity"/>
    <property type="evidence" value="ECO:0007669"/>
    <property type="project" value="UniProtKB-EC"/>
</dbReference>
<protein>
    <submittedName>
        <fullName evidence="6">Fumarate reductase subunit FrdD</fullName>
        <ecNumber evidence="6">1.3.5.1</ecNumber>
    </submittedName>
</protein>
<accession>A0AAW9S1T7</accession>
<dbReference type="RefSeq" id="WP_346819868.1">
    <property type="nucleotide sequence ID" value="NZ_JBDKWZ010000002.1"/>
</dbReference>
<evidence type="ECO:0000256" key="1">
    <source>
        <dbReference type="ARBA" id="ARBA00022475"/>
    </source>
</evidence>
<dbReference type="EMBL" id="JBDKWZ010000002">
    <property type="protein sequence ID" value="MEN7547081.1"/>
    <property type="molecule type" value="Genomic_DNA"/>
</dbReference>
<organism evidence="6 7">
    <name type="scientific">Rapidithrix thailandica</name>
    <dbReference type="NCBI Taxonomy" id="413964"/>
    <lineage>
        <taxon>Bacteria</taxon>
        <taxon>Pseudomonadati</taxon>
        <taxon>Bacteroidota</taxon>
        <taxon>Cytophagia</taxon>
        <taxon>Cytophagales</taxon>
        <taxon>Flammeovirgaceae</taxon>
        <taxon>Rapidithrix</taxon>
    </lineage>
</organism>
<feature type="transmembrane region" description="Helical" evidence="5">
    <location>
        <begin position="95"/>
        <end position="115"/>
    </location>
</feature>
<evidence type="ECO:0000313" key="7">
    <source>
        <dbReference type="Proteomes" id="UP001403385"/>
    </source>
</evidence>
<gene>
    <name evidence="6" type="primary">frdD</name>
    <name evidence="6" type="ORF">AAG747_04135</name>
</gene>
<feature type="transmembrane region" description="Helical" evidence="5">
    <location>
        <begin position="57"/>
        <end position="75"/>
    </location>
</feature>
<keyword evidence="2 5" id="KW-0812">Transmembrane</keyword>
<dbReference type="Gene3D" id="1.20.1300.10">
    <property type="entry name" value="Fumarate reductase/succinate dehydrogenase, transmembrane subunit"/>
    <property type="match status" value="1"/>
</dbReference>
<dbReference type="InterPro" id="IPR003418">
    <property type="entry name" value="Fumarate_red_D"/>
</dbReference>
<feature type="transmembrane region" description="Helical" evidence="5">
    <location>
        <begin position="12"/>
        <end position="37"/>
    </location>
</feature>
<keyword evidence="1" id="KW-1003">Cell membrane</keyword>
<evidence type="ECO:0000313" key="6">
    <source>
        <dbReference type="EMBL" id="MEN7547081.1"/>
    </source>
</evidence>
<dbReference type="NCBIfam" id="NF003977">
    <property type="entry name" value="PRK05470.1-1"/>
    <property type="match status" value="1"/>
</dbReference>
<dbReference type="EC" id="1.3.5.1" evidence="6"/>
<proteinExistence type="predicted"/>
<sequence length="117" mass="13433">MKSKPYLEPFWWTLFGAGGVVSAFFLPALLFLFGLAIPLGWVEAPAYERFYELLQPLPIRGAVGMLITLSLFHWAHRFRFTLYDGLQLQLWRKPIAILCYGTALGLSFWAGYFLLNL</sequence>
<keyword evidence="6" id="KW-0560">Oxidoreductase</keyword>
<comment type="caution">
    <text evidence="6">The sequence shown here is derived from an EMBL/GenBank/DDBJ whole genome shotgun (WGS) entry which is preliminary data.</text>
</comment>
<evidence type="ECO:0000256" key="2">
    <source>
        <dbReference type="ARBA" id="ARBA00022692"/>
    </source>
</evidence>
<keyword evidence="7" id="KW-1185">Reference proteome</keyword>
<dbReference type="SUPFAM" id="SSF81343">
    <property type="entry name" value="Fumarate reductase respiratory complex transmembrane subunits"/>
    <property type="match status" value="1"/>
</dbReference>
<dbReference type="InterPro" id="IPR034804">
    <property type="entry name" value="SQR/QFR_C/D"/>
</dbReference>
<name>A0AAW9S1T7_9BACT</name>
<keyword evidence="3 5" id="KW-1133">Transmembrane helix</keyword>
<dbReference type="GO" id="GO:0016020">
    <property type="term" value="C:membrane"/>
    <property type="evidence" value="ECO:0007669"/>
    <property type="project" value="InterPro"/>
</dbReference>
<reference evidence="6 7" key="1">
    <citation type="submission" date="2024-04" db="EMBL/GenBank/DDBJ databases">
        <title>Novel genus in family Flammeovirgaceae.</title>
        <authorList>
            <person name="Nguyen T.H."/>
            <person name="Vuong T.Q."/>
            <person name="Le H."/>
            <person name="Kim S.-G."/>
        </authorList>
    </citation>
    <scope>NUCLEOTIDE SEQUENCE [LARGE SCALE GENOMIC DNA]</scope>
    <source>
        <strain evidence="6 7">JCM 23209</strain>
    </source>
</reference>
<evidence type="ECO:0000256" key="5">
    <source>
        <dbReference type="SAM" id="Phobius"/>
    </source>
</evidence>
<evidence type="ECO:0000256" key="3">
    <source>
        <dbReference type="ARBA" id="ARBA00022989"/>
    </source>
</evidence>